<reference evidence="4 5" key="1">
    <citation type="submission" date="2024-03" db="EMBL/GenBank/DDBJ databases">
        <title>Aureococcus anophagefferens CCMP1851 and Kratosvirus quantuckense: Draft genome of a second virus-susceptible host strain in the model system.</title>
        <authorList>
            <person name="Chase E."/>
            <person name="Truchon A.R."/>
            <person name="Schepens W."/>
            <person name="Wilhelm S.W."/>
        </authorList>
    </citation>
    <scope>NUCLEOTIDE SEQUENCE [LARGE SCALE GENOMIC DNA]</scope>
    <source>
        <strain evidence="4 5">CCMP1851</strain>
    </source>
</reference>
<dbReference type="InterPro" id="IPR002110">
    <property type="entry name" value="Ankyrin_rpt"/>
</dbReference>
<protein>
    <recommendedName>
        <fullName evidence="3">KATNIP domain-containing protein</fullName>
    </recommendedName>
</protein>
<dbReference type="InterPro" id="IPR036770">
    <property type="entry name" value="Ankyrin_rpt-contain_sf"/>
</dbReference>
<feature type="region of interest" description="Disordered" evidence="2">
    <location>
        <begin position="840"/>
        <end position="860"/>
    </location>
</feature>
<evidence type="ECO:0000313" key="4">
    <source>
        <dbReference type="EMBL" id="KAK7240606.1"/>
    </source>
</evidence>
<feature type="compositionally biased region" description="Low complexity" evidence="2">
    <location>
        <begin position="447"/>
        <end position="458"/>
    </location>
</feature>
<feature type="region of interest" description="Disordered" evidence="2">
    <location>
        <begin position="580"/>
        <end position="619"/>
    </location>
</feature>
<dbReference type="InterPro" id="IPR027859">
    <property type="entry name" value="KATNIP_dom"/>
</dbReference>
<dbReference type="PROSITE" id="PS50297">
    <property type="entry name" value="ANK_REP_REGION"/>
    <property type="match status" value="1"/>
</dbReference>
<dbReference type="PROSITE" id="PS50088">
    <property type="entry name" value="ANK_REPEAT"/>
    <property type="match status" value="1"/>
</dbReference>
<gene>
    <name evidence="4" type="ORF">SO694_00057262</name>
</gene>
<dbReference type="Proteomes" id="UP001363151">
    <property type="component" value="Unassembled WGS sequence"/>
</dbReference>
<feature type="domain" description="KATNIP" evidence="3">
    <location>
        <begin position="708"/>
        <end position="827"/>
    </location>
</feature>
<feature type="compositionally biased region" description="Gly residues" evidence="2">
    <location>
        <begin position="93"/>
        <end position="107"/>
    </location>
</feature>
<feature type="region of interest" description="Disordered" evidence="2">
    <location>
        <begin position="80"/>
        <end position="126"/>
    </location>
</feature>
<feature type="compositionally biased region" description="Basic and acidic residues" evidence="2">
    <location>
        <begin position="496"/>
        <end position="506"/>
    </location>
</feature>
<dbReference type="PANTHER" id="PTHR21534:SF0">
    <property type="entry name" value="KATANIN-INTERACTING PROTEIN"/>
    <property type="match status" value="1"/>
</dbReference>
<evidence type="ECO:0000313" key="5">
    <source>
        <dbReference type="Proteomes" id="UP001363151"/>
    </source>
</evidence>
<keyword evidence="5" id="KW-1185">Reference proteome</keyword>
<sequence length="1197" mass="127559">MAAPGYIDDDDLSASMRPQSVPSWMAELKGTERMPGVPSLPPRALNADHLVALDPRSVEPSLEHSRPRAPIVGAHQDVTSWHGGVRSGRPRGRGGASGGRRGRGGSAGRREGAAGLAVSRAKRGGERSLTESWESLRFFSQHNLGRRLDVDVAGSLGGSPSDNVHFVNVDEDELSACDEAPSVDDGDDSYAPGIVDDGLSYDARSAPGTRSGPPPALFDHREPLETADGSCIAAPSTLFIIPELPTGRELTLNILSTWGDPYYVGLMGVEVFDGHGHLVVLPPEAIWADPPDINVLPDSDGDDPRTVDKLLDGVNHTGDDLHAWLAPFRRGENHYVGLRFETPVTMSMIRVWNYNKSRIHSYRGARYVEMKLGGQDIFKGEIQRAVGTGAKADIEDCSECILFTTSETTLRLIEKYDKALRESTAAAAPGLADGLGEGHHYAPGPTGSASRSRLLSSGSRDKEPGVAMNTWTPVVAGGGGGDEPARPRTSCGTRARSQEQRGERTKLRWEVDVAPAPGGVSRAGDASLSGSDVEFPDLDSLDGRPANQFSRSFGPGATWQLEGVRGGRGGGGALNLVGKSKPLSHRGGQEARAEDAAPPGSAVKMRPRPSTAPIDRRSELPSGRHLELVVLSNWGDQTAVGLSGLEVLNENFSDFTRDCGGPALRGVRRASPPSSPTFCGLGPARFDDDDDDLADAADVAGDEPPADGRAALDRLTRLPHVTTRGDAMWLLPLALCRGADAPLSLAIDLGCHRTLGALKVWNYNASLEAALEDSYCGVKRMAVYLDGVPLSPPEGFLIRKAPGNDSFDFGQFIHVQEHPTSPAVQSLAAQTPSKAHFAALRGSPGKNPRVTSARRAHAGDDGRVRRALGDQGQHRGLAARAVLHERVLERRDRTDAASKTVQRDVCIVNLVLSGAEDDVRAWLGTPDGDANLVVELNGISICLAALAMYRGASVMRVLLQNGADPDAVAMGQRLLVTAIQQDLNEVVELLLEFGASVAPPAGAGMSPLRLAAFKHKVDTVRLLLRHGARPDDVVSGVIKSGPPNLLAILLRAGADPNVLPNSPFPPLFYAASLSDDRSEVVRVLLRYGARVDMTRHGATAEDAARHLGGHANSINLLSDVLAAGSWRAHVREPCVQLLLLRVLCQRGRASAPRGPLKRLFSASFRNSGAKRAARGASLPDPLFWHVLTFWRSSREVG</sequence>
<evidence type="ECO:0000259" key="3">
    <source>
        <dbReference type="Pfam" id="PF14652"/>
    </source>
</evidence>
<dbReference type="Gene3D" id="1.25.40.20">
    <property type="entry name" value="Ankyrin repeat-containing domain"/>
    <property type="match status" value="2"/>
</dbReference>
<feature type="domain" description="KATNIP" evidence="3">
    <location>
        <begin position="252"/>
        <end position="406"/>
    </location>
</feature>
<dbReference type="SUPFAM" id="SSF48403">
    <property type="entry name" value="Ankyrin repeat"/>
    <property type="match status" value="1"/>
</dbReference>
<dbReference type="SMART" id="SM00248">
    <property type="entry name" value="ANK"/>
    <property type="match status" value="4"/>
</dbReference>
<name>A0ABR1FXD8_AURAN</name>
<feature type="region of interest" description="Disordered" evidence="2">
    <location>
        <begin position="434"/>
        <end position="506"/>
    </location>
</feature>
<dbReference type="EMBL" id="JBBJCI010000210">
    <property type="protein sequence ID" value="KAK7240606.1"/>
    <property type="molecule type" value="Genomic_DNA"/>
</dbReference>
<comment type="caution">
    <text evidence="4">The sequence shown here is derived from an EMBL/GenBank/DDBJ whole genome shotgun (WGS) entry which is preliminary data.</text>
</comment>
<keyword evidence="1" id="KW-0040">ANK repeat</keyword>
<dbReference type="InterPro" id="IPR026704">
    <property type="entry name" value="KATNIP"/>
</dbReference>
<evidence type="ECO:0000256" key="1">
    <source>
        <dbReference type="PROSITE-ProRule" id="PRU00023"/>
    </source>
</evidence>
<dbReference type="Pfam" id="PF14652">
    <property type="entry name" value="DUF4457"/>
    <property type="match status" value="2"/>
</dbReference>
<proteinExistence type="predicted"/>
<dbReference type="PANTHER" id="PTHR21534">
    <property type="entry name" value="KATANIN-INTERACTING PROTEIN"/>
    <property type="match status" value="1"/>
</dbReference>
<organism evidence="4 5">
    <name type="scientific">Aureococcus anophagefferens</name>
    <name type="common">Harmful bloom alga</name>
    <dbReference type="NCBI Taxonomy" id="44056"/>
    <lineage>
        <taxon>Eukaryota</taxon>
        <taxon>Sar</taxon>
        <taxon>Stramenopiles</taxon>
        <taxon>Ochrophyta</taxon>
        <taxon>Pelagophyceae</taxon>
        <taxon>Pelagomonadales</taxon>
        <taxon>Pelagomonadaceae</taxon>
        <taxon>Aureococcus</taxon>
    </lineage>
</organism>
<evidence type="ECO:0000256" key="2">
    <source>
        <dbReference type="SAM" id="MobiDB-lite"/>
    </source>
</evidence>
<feature type="repeat" description="ANK" evidence="1">
    <location>
        <begin position="1003"/>
        <end position="1035"/>
    </location>
</feature>
<accession>A0ABR1FXD8</accession>
<dbReference type="Pfam" id="PF12796">
    <property type="entry name" value="Ank_2"/>
    <property type="match status" value="1"/>
</dbReference>